<dbReference type="SUPFAM" id="SSF48264">
    <property type="entry name" value="Cytochrome P450"/>
    <property type="match status" value="1"/>
</dbReference>
<dbReference type="GO" id="GO:0016705">
    <property type="term" value="F:oxidoreductase activity, acting on paired donors, with incorporation or reduction of molecular oxygen"/>
    <property type="evidence" value="ECO:0007669"/>
    <property type="project" value="InterPro"/>
</dbReference>
<evidence type="ECO:0000256" key="1">
    <source>
        <dbReference type="ARBA" id="ARBA00010617"/>
    </source>
</evidence>
<evidence type="ECO:0000256" key="2">
    <source>
        <dbReference type="ARBA" id="ARBA00022617"/>
    </source>
</evidence>
<dbReference type="InterPro" id="IPR050196">
    <property type="entry name" value="Cytochrome_P450_Monoox"/>
</dbReference>
<sequence>MSIDVGAVPLRRAKNFPLYRTALGFIKDPLQQLERMGEEADGRLMRIGLGASRPFLATDPEDVEQVLRHQSDRFDRSGVYWRPIRDLMTDSILDEGPGWDASKRTLQPVFSLHNTKRLTALMADAINGAVDDLEENARGGTPVDMLQEMYLIINKTVVKVLFGDKITRAEADVMIPPLQQIVIRIAYRFLFPFMPRAVPMPGDQAFRNAVKAMDDCLFALVERYRDDPGEGNDIFTALCRASKREGGPVDDRWIRSNLLATFGASNETTTVALTWLWPLLNGHPEVSEKLHDEALRVVGTERVRAEHLPQLQYTKQVVQELLRIFPVGWLFSRVATEDTVLSGVRIRKGDTVLVSPFVTQRMKSIWGEDARSFNPDRFEPERARRYHRYAYFPFGGGPHQCVGRHIVQAEAQLILASIFSRFRPRPVEGAEMPKPQVGLTLRPDKPIMMTLDPLQRSA</sequence>
<dbReference type="InterPro" id="IPR017972">
    <property type="entry name" value="Cyt_P450_CS"/>
</dbReference>
<dbReference type="GO" id="GO:0004497">
    <property type="term" value="F:monooxygenase activity"/>
    <property type="evidence" value="ECO:0007669"/>
    <property type="project" value="UniProtKB-KW"/>
</dbReference>
<dbReference type="Proteomes" id="UP000183413">
    <property type="component" value="Unassembled WGS sequence"/>
</dbReference>
<evidence type="ECO:0000256" key="5">
    <source>
        <dbReference type="ARBA" id="ARBA00023004"/>
    </source>
</evidence>
<dbReference type="PRINTS" id="PR00385">
    <property type="entry name" value="P450"/>
</dbReference>
<dbReference type="InterPro" id="IPR001128">
    <property type="entry name" value="Cyt_P450"/>
</dbReference>
<evidence type="ECO:0000313" key="10">
    <source>
        <dbReference type="Proteomes" id="UP000183413"/>
    </source>
</evidence>
<dbReference type="GO" id="GO:0020037">
    <property type="term" value="F:heme binding"/>
    <property type="evidence" value="ECO:0007669"/>
    <property type="project" value="InterPro"/>
</dbReference>
<reference evidence="9 10" key="1">
    <citation type="submission" date="2016-10" db="EMBL/GenBank/DDBJ databases">
        <authorList>
            <person name="de Groot N.N."/>
        </authorList>
    </citation>
    <scope>NUCLEOTIDE SEQUENCE [LARGE SCALE GENOMIC DNA]</scope>
    <source>
        <strain evidence="9 10">DSM 43067</strain>
    </source>
</reference>
<dbReference type="EMBL" id="FOVH01000004">
    <property type="protein sequence ID" value="SFO10126.1"/>
    <property type="molecule type" value="Genomic_DNA"/>
</dbReference>
<keyword evidence="2 7" id="KW-0349">Heme</keyword>
<evidence type="ECO:0000256" key="6">
    <source>
        <dbReference type="ARBA" id="ARBA00023033"/>
    </source>
</evidence>
<dbReference type="RefSeq" id="WP_081842725.1">
    <property type="nucleotide sequence ID" value="NZ_CP083237.1"/>
</dbReference>
<dbReference type="PROSITE" id="PS00086">
    <property type="entry name" value="CYTOCHROME_P450"/>
    <property type="match status" value="1"/>
</dbReference>
<name>A0A1I5EFR2_9ACTN</name>
<dbReference type="InParanoid" id="A0A1I5EFR2"/>
<dbReference type="InterPro" id="IPR036396">
    <property type="entry name" value="Cyt_P450_sf"/>
</dbReference>
<proteinExistence type="inferred from homology"/>
<dbReference type="GeneID" id="99654179"/>
<organism evidence="9 10">
    <name type="scientific">Actinomadura madurae</name>
    <dbReference type="NCBI Taxonomy" id="1993"/>
    <lineage>
        <taxon>Bacteria</taxon>
        <taxon>Bacillati</taxon>
        <taxon>Actinomycetota</taxon>
        <taxon>Actinomycetes</taxon>
        <taxon>Streptosporangiales</taxon>
        <taxon>Thermomonosporaceae</taxon>
        <taxon>Actinomadura</taxon>
    </lineage>
</organism>
<accession>A0A1I5EFR2</accession>
<evidence type="ECO:0000256" key="3">
    <source>
        <dbReference type="ARBA" id="ARBA00022723"/>
    </source>
</evidence>
<dbReference type="STRING" id="1993.SAMN04489713_10498"/>
<dbReference type="AlphaFoldDB" id="A0A1I5EFR2"/>
<keyword evidence="5 7" id="KW-0408">Iron</keyword>
<keyword evidence="3 7" id="KW-0479">Metal-binding</keyword>
<evidence type="ECO:0000256" key="8">
    <source>
        <dbReference type="RuleBase" id="RU000461"/>
    </source>
</evidence>
<dbReference type="PANTHER" id="PTHR24291">
    <property type="entry name" value="CYTOCHROME P450 FAMILY 4"/>
    <property type="match status" value="1"/>
</dbReference>
<dbReference type="PANTHER" id="PTHR24291:SF50">
    <property type="entry name" value="BIFUNCTIONAL ALBAFLAVENONE MONOOXYGENASE_TERPENE SYNTHASE"/>
    <property type="match status" value="1"/>
</dbReference>
<comment type="similarity">
    <text evidence="1 8">Belongs to the cytochrome P450 family.</text>
</comment>
<dbReference type="Gene3D" id="1.10.630.10">
    <property type="entry name" value="Cytochrome P450"/>
    <property type="match status" value="1"/>
</dbReference>
<comment type="cofactor">
    <cofactor evidence="7">
        <name>heme</name>
        <dbReference type="ChEBI" id="CHEBI:30413"/>
    </cofactor>
</comment>
<dbReference type="PRINTS" id="PR00463">
    <property type="entry name" value="EP450I"/>
</dbReference>
<evidence type="ECO:0000313" key="9">
    <source>
        <dbReference type="EMBL" id="SFO10126.1"/>
    </source>
</evidence>
<keyword evidence="6 8" id="KW-0503">Monooxygenase</keyword>
<dbReference type="InterPro" id="IPR002401">
    <property type="entry name" value="Cyt_P450_E_grp-I"/>
</dbReference>
<keyword evidence="10" id="KW-1185">Reference proteome</keyword>
<evidence type="ECO:0000256" key="7">
    <source>
        <dbReference type="PIRSR" id="PIRSR602401-1"/>
    </source>
</evidence>
<evidence type="ECO:0000256" key="4">
    <source>
        <dbReference type="ARBA" id="ARBA00023002"/>
    </source>
</evidence>
<dbReference type="GO" id="GO:0005506">
    <property type="term" value="F:iron ion binding"/>
    <property type="evidence" value="ECO:0007669"/>
    <property type="project" value="InterPro"/>
</dbReference>
<dbReference type="eggNOG" id="COG2124">
    <property type="taxonomic scope" value="Bacteria"/>
</dbReference>
<protein>
    <submittedName>
        <fullName evidence="9">Cytochrome P450</fullName>
    </submittedName>
</protein>
<dbReference type="Pfam" id="PF00067">
    <property type="entry name" value="p450"/>
    <property type="match status" value="1"/>
</dbReference>
<keyword evidence="4 8" id="KW-0560">Oxidoreductase</keyword>
<gene>
    <name evidence="9" type="ORF">SAMN04489713_10498</name>
</gene>
<feature type="binding site" description="axial binding residue" evidence="7">
    <location>
        <position position="401"/>
    </location>
    <ligand>
        <name>heme</name>
        <dbReference type="ChEBI" id="CHEBI:30413"/>
    </ligand>
    <ligandPart>
        <name>Fe</name>
        <dbReference type="ChEBI" id="CHEBI:18248"/>
    </ligandPart>
</feature>